<keyword evidence="3" id="KW-1185">Reference proteome</keyword>
<feature type="region of interest" description="Disordered" evidence="1">
    <location>
        <begin position="1"/>
        <end position="29"/>
    </location>
</feature>
<evidence type="ECO:0000313" key="3">
    <source>
        <dbReference type="Proteomes" id="UP000289555"/>
    </source>
</evidence>
<reference evidence="3" key="1">
    <citation type="journal article" date="2019" name="Microbiol. Resour. Announc.">
        <title>Complete Genome Sequence of Halomonas olivaria, a Moderately Halophilic Bacterium Isolated from Olive Processing Effluents, Obtained by Nanopore Sequencing.</title>
        <authorList>
            <person name="Nagata S."/>
            <person name="Ii K.M."/>
            <person name="Tsukimi T."/>
            <person name="Miura M.C."/>
            <person name="Galipon J."/>
            <person name="Arakawa K."/>
        </authorList>
    </citation>
    <scope>NUCLEOTIDE SEQUENCE [LARGE SCALE GENOMIC DNA]</scope>
    <source>
        <strain evidence="3">TYRC17</strain>
    </source>
</reference>
<proteinExistence type="predicted"/>
<dbReference type="Proteomes" id="UP000289555">
    <property type="component" value="Chromosome"/>
</dbReference>
<dbReference type="EMBL" id="AP019416">
    <property type="protein sequence ID" value="BBI52263.1"/>
    <property type="molecule type" value="Genomic_DNA"/>
</dbReference>
<organism evidence="2 3">
    <name type="scientific">Vreelandella olivaria</name>
    <dbReference type="NCBI Taxonomy" id="390919"/>
    <lineage>
        <taxon>Bacteria</taxon>
        <taxon>Pseudomonadati</taxon>
        <taxon>Pseudomonadota</taxon>
        <taxon>Gammaproteobacteria</taxon>
        <taxon>Oceanospirillales</taxon>
        <taxon>Halomonadaceae</taxon>
        <taxon>Vreelandella</taxon>
    </lineage>
</organism>
<sequence length="65" mass="6949">MKTAIAIMTNPATSPKSSLSDKSNTELNNPTAGIPRKLIVLEIAGMVRAMCNIPQKTKVVEIIPT</sequence>
<evidence type="ECO:0000313" key="2">
    <source>
        <dbReference type="EMBL" id="BBI52263.1"/>
    </source>
</evidence>
<evidence type="ECO:0000256" key="1">
    <source>
        <dbReference type="SAM" id="MobiDB-lite"/>
    </source>
</evidence>
<accession>A0ABM7GKC5</accession>
<name>A0ABM7GKC5_9GAMM</name>
<protein>
    <submittedName>
        <fullName evidence="2">Uncharacterized protein</fullName>
    </submittedName>
</protein>
<feature type="compositionally biased region" description="Polar residues" evidence="1">
    <location>
        <begin position="10"/>
        <end position="29"/>
    </location>
</feature>
<gene>
    <name evidence="2" type="ORF">HORIV_46840</name>
</gene>